<sequence length="114" mass="12904">MKPLLFLTLISISFCSVAKTDRVNHPGSPAFLQSACQEYIELYNKKGDEMFAAFLTTSKEESFRAGYCLGAISHFESARRCHYGSTYRAAQKIAKLDMSYNHSEDRFIQDAVCQ</sequence>
<reference evidence="2 3" key="1">
    <citation type="submission" date="2018-01" db="EMBL/GenBank/DDBJ databases">
        <title>Whole genome sequencing of Histamine producing bacteria.</title>
        <authorList>
            <person name="Butler K."/>
        </authorList>
    </citation>
    <scope>NUCLEOTIDE SEQUENCE [LARGE SCALE GENOMIC DNA]</scope>
    <source>
        <strain evidence="2 3">DSM 24669</strain>
    </source>
</reference>
<evidence type="ECO:0000313" key="2">
    <source>
        <dbReference type="EMBL" id="PSW18887.1"/>
    </source>
</evidence>
<keyword evidence="1" id="KW-0732">Signal</keyword>
<accession>A0A0J8V511</accession>
<dbReference type="EMBL" id="PYLZ01000023">
    <property type="protein sequence ID" value="PSW18887.1"/>
    <property type="molecule type" value="Genomic_DNA"/>
</dbReference>
<dbReference type="Proteomes" id="UP000240481">
    <property type="component" value="Unassembled WGS sequence"/>
</dbReference>
<dbReference type="RefSeq" id="WP_048901048.1">
    <property type="nucleotide sequence ID" value="NZ_AP024852.1"/>
</dbReference>
<proteinExistence type="predicted"/>
<dbReference type="AlphaFoldDB" id="A0A0J8V511"/>
<protein>
    <recommendedName>
        <fullName evidence="4">Rap1a immunity protein domain-containing protein</fullName>
    </recommendedName>
</protein>
<dbReference type="OrthoDB" id="5897919at2"/>
<keyword evidence="3" id="KW-1185">Reference proteome</keyword>
<comment type="caution">
    <text evidence="2">The sequence shown here is derived from an EMBL/GenBank/DDBJ whole genome shotgun (WGS) entry which is preliminary data.</text>
</comment>
<evidence type="ECO:0008006" key="4">
    <source>
        <dbReference type="Google" id="ProtNLM"/>
    </source>
</evidence>
<gene>
    <name evidence="2" type="ORF">C9I94_24290</name>
</gene>
<name>A0A0J8V511_9GAMM</name>
<feature type="signal peptide" evidence="1">
    <location>
        <begin position="1"/>
        <end position="18"/>
    </location>
</feature>
<organism evidence="2 3">
    <name type="scientific">Photobacterium swingsii</name>
    <dbReference type="NCBI Taxonomy" id="680026"/>
    <lineage>
        <taxon>Bacteria</taxon>
        <taxon>Pseudomonadati</taxon>
        <taxon>Pseudomonadota</taxon>
        <taxon>Gammaproteobacteria</taxon>
        <taxon>Vibrionales</taxon>
        <taxon>Vibrionaceae</taxon>
        <taxon>Photobacterium</taxon>
    </lineage>
</organism>
<evidence type="ECO:0000256" key="1">
    <source>
        <dbReference type="SAM" id="SignalP"/>
    </source>
</evidence>
<evidence type="ECO:0000313" key="3">
    <source>
        <dbReference type="Proteomes" id="UP000240481"/>
    </source>
</evidence>
<feature type="chain" id="PRO_5030008971" description="Rap1a immunity protein domain-containing protein" evidence="1">
    <location>
        <begin position="19"/>
        <end position="114"/>
    </location>
</feature>
<dbReference type="STRING" id="680026.AB733_23865"/>